<proteinExistence type="predicted"/>
<dbReference type="EMBL" id="CP094533">
    <property type="protein sequence ID" value="UOE27846.1"/>
    <property type="molecule type" value="Genomic_DNA"/>
</dbReference>
<accession>A0ABY4B1F5</accession>
<dbReference type="Proteomes" id="UP000831304">
    <property type="component" value="Chromosome"/>
</dbReference>
<gene>
    <name evidence="2" type="ORF">MTP13_08750</name>
</gene>
<evidence type="ECO:0000256" key="1">
    <source>
        <dbReference type="SAM" id="Phobius"/>
    </source>
</evidence>
<feature type="transmembrane region" description="Helical" evidence="1">
    <location>
        <begin position="33"/>
        <end position="51"/>
    </location>
</feature>
<keyword evidence="3" id="KW-1185">Reference proteome</keyword>
<protein>
    <submittedName>
        <fullName evidence="2">Uncharacterized protein</fullName>
    </submittedName>
</protein>
<evidence type="ECO:0000313" key="2">
    <source>
        <dbReference type="EMBL" id="UOE27846.1"/>
    </source>
</evidence>
<feature type="transmembrane region" description="Helical" evidence="1">
    <location>
        <begin position="71"/>
        <end position="91"/>
    </location>
</feature>
<evidence type="ECO:0000313" key="3">
    <source>
        <dbReference type="Proteomes" id="UP000831304"/>
    </source>
</evidence>
<keyword evidence="1" id="KW-0472">Membrane</keyword>
<keyword evidence="1" id="KW-0812">Transmembrane</keyword>
<dbReference type="RefSeq" id="WP_243570693.1">
    <property type="nucleotide sequence ID" value="NZ_BAAARD010000001.1"/>
</dbReference>
<sequence>MSFMPLRSRSRTLSAWFATRPELFTSERSPRKTITWAVIAVIMAIVTLLVFLNPTGTVELLGGRVRSGLAIAGAFALPPVLLIVSVVMIFAGARRWRVKGGGVLSNAAINSVSASFPLDRALSALCEGRADSVGVIAALAAMKEDTGNERLVTIWSSPADRAMYIAVLRVDGNAQWFDTEPITVDPDRYFDAKVYDLAAARGKTSIDGL</sequence>
<keyword evidence="1" id="KW-1133">Transmembrane helix</keyword>
<organism evidence="2 3">
    <name type="scientific">Agromyces soli</name>
    <dbReference type="NCBI Taxonomy" id="659012"/>
    <lineage>
        <taxon>Bacteria</taxon>
        <taxon>Bacillati</taxon>
        <taxon>Actinomycetota</taxon>
        <taxon>Actinomycetes</taxon>
        <taxon>Micrococcales</taxon>
        <taxon>Microbacteriaceae</taxon>
        <taxon>Agromyces</taxon>
    </lineage>
</organism>
<reference evidence="2 3" key="1">
    <citation type="submission" date="2022-03" db="EMBL/GenBank/DDBJ databases">
        <title>Agromyces sp. isolated from the gut of P. brevitarsis seulensis larvae.</title>
        <authorList>
            <person name="Won M."/>
            <person name="Kwon S.-W."/>
        </authorList>
    </citation>
    <scope>NUCLEOTIDE SEQUENCE [LARGE SCALE GENOMIC DNA]</scope>
    <source>
        <strain evidence="2 3">KACC 16215</strain>
    </source>
</reference>
<name>A0ABY4B1F5_9MICO</name>